<name>A0A5N5FY53_9ROSA</name>
<evidence type="ECO:0000313" key="2">
    <source>
        <dbReference type="Proteomes" id="UP000327157"/>
    </source>
</evidence>
<sequence>MQKVHQTTRPSPNLRYFLQNQLKFVEGGFCGWGCKGKLQRKNGAVLEQKEGKMEGGQMERGGRWVVGVDKKVKKDWPDPYLLHFVVKL</sequence>
<reference evidence="1 2" key="1">
    <citation type="submission" date="2019-09" db="EMBL/GenBank/DDBJ databases">
        <authorList>
            <person name="Ou C."/>
        </authorList>
    </citation>
    <scope>NUCLEOTIDE SEQUENCE [LARGE SCALE GENOMIC DNA]</scope>
    <source>
        <strain evidence="1">S2</strain>
        <tissue evidence="1">Leaf</tissue>
    </source>
</reference>
<evidence type="ECO:0000313" key="1">
    <source>
        <dbReference type="EMBL" id="KAB2606082.1"/>
    </source>
</evidence>
<comment type="caution">
    <text evidence="1">The sequence shown here is derived from an EMBL/GenBank/DDBJ whole genome shotgun (WGS) entry which is preliminary data.</text>
</comment>
<protein>
    <submittedName>
        <fullName evidence="1">Uncharacterized protein</fullName>
    </submittedName>
</protein>
<accession>A0A5N5FY53</accession>
<gene>
    <name evidence="1" type="ORF">D8674_005799</name>
</gene>
<proteinExistence type="predicted"/>
<organism evidence="1 2">
    <name type="scientific">Pyrus ussuriensis x Pyrus communis</name>
    <dbReference type="NCBI Taxonomy" id="2448454"/>
    <lineage>
        <taxon>Eukaryota</taxon>
        <taxon>Viridiplantae</taxon>
        <taxon>Streptophyta</taxon>
        <taxon>Embryophyta</taxon>
        <taxon>Tracheophyta</taxon>
        <taxon>Spermatophyta</taxon>
        <taxon>Magnoliopsida</taxon>
        <taxon>eudicotyledons</taxon>
        <taxon>Gunneridae</taxon>
        <taxon>Pentapetalae</taxon>
        <taxon>rosids</taxon>
        <taxon>fabids</taxon>
        <taxon>Rosales</taxon>
        <taxon>Rosaceae</taxon>
        <taxon>Amygdaloideae</taxon>
        <taxon>Maleae</taxon>
        <taxon>Pyrus</taxon>
    </lineage>
</organism>
<dbReference type="Proteomes" id="UP000327157">
    <property type="component" value="Chromosome 11"/>
</dbReference>
<reference evidence="2" key="2">
    <citation type="submission" date="2019-10" db="EMBL/GenBank/DDBJ databases">
        <title>A de novo genome assembly of a pear dwarfing rootstock.</title>
        <authorList>
            <person name="Wang F."/>
            <person name="Wang J."/>
            <person name="Li S."/>
            <person name="Zhang Y."/>
            <person name="Fang M."/>
            <person name="Ma L."/>
            <person name="Zhao Y."/>
            <person name="Jiang S."/>
        </authorList>
    </citation>
    <scope>NUCLEOTIDE SEQUENCE [LARGE SCALE GENOMIC DNA]</scope>
</reference>
<dbReference type="AlphaFoldDB" id="A0A5N5FY53"/>
<keyword evidence="2" id="KW-1185">Reference proteome</keyword>
<reference evidence="1 2" key="3">
    <citation type="submission" date="2019-11" db="EMBL/GenBank/DDBJ databases">
        <title>A de novo genome assembly of a pear dwarfing rootstock.</title>
        <authorList>
            <person name="Wang F."/>
            <person name="Wang J."/>
            <person name="Li S."/>
            <person name="Zhang Y."/>
            <person name="Fang M."/>
            <person name="Ma L."/>
            <person name="Zhao Y."/>
            <person name="Jiang S."/>
        </authorList>
    </citation>
    <scope>NUCLEOTIDE SEQUENCE [LARGE SCALE GENOMIC DNA]</scope>
    <source>
        <strain evidence="1">S2</strain>
        <tissue evidence="1">Leaf</tissue>
    </source>
</reference>
<dbReference type="EMBL" id="SMOL01000559">
    <property type="protein sequence ID" value="KAB2606082.1"/>
    <property type="molecule type" value="Genomic_DNA"/>
</dbReference>